<dbReference type="RefSeq" id="XP_012651143.1">
    <property type="nucleotide sequence ID" value="XM_012795689.1"/>
</dbReference>
<proteinExistence type="predicted"/>
<gene>
    <name evidence="2" type="ORF">TTHERM_000013699</name>
</gene>
<accession>W7XLI7</accession>
<dbReference type="KEGG" id="tet:TTHERM_000013699"/>
<dbReference type="Proteomes" id="UP000009168">
    <property type="component" value="Unassembled WGS sequence"/>
</dbReference>
<evidence type="ECO:0000256" key="1">
    <source>
        <dbReference type="SAM" id="MobiDB-lite"/>
    </source>
</evidence>
<feature type="region of interest" description="Disordered" evidence="1">
    <location>
        <begin position="26"/>
        <end position="45"/>
    </location>
</feature>
<evidence type="ECO:0000313" key="2">
    <source>
        <dbReference type="EMBL" id="EWS76359.1"/>
    </source>
</evidence>
<sequence>MNVSINQSIKLINQYRQSLKVSLKKKANQKINKERKKKLKQRKKSKEKNIYIQLNIKIIRTTSYLQAKNSVKLRSIKNLIKSSILTLTYKIINKIRPQQRQKLFQKAYQRISNLGSRKRFKRQAINQIKLYYQQKITASKFQYFSIKSNNYQKQIDLLIDRQIDNRLIFILV</sequence>
<organism evidence="2 3">
    <name type="scientific">Tetrahymena thermophila (strain SB210)</name>
    <dbReference type="NCBI Taxonomy" id="312017"/>
    <lineage>
        <taxon>Eukaryota</taxon>
        <taxon>Sar</taxon>
        <taxon>Alveolata</taxon>
        <taxon>Ciliophora</taxon>
        <taxon>Intramacronucleata</taxon>
        <taxon>Oligohymenophorea</taxon>
        <taxon>Hymenostomatida</taxon>
        <taxon>Tetrahymenina</taxon>
        <taxon>Tetrahymenidae</taxon>
        <taxon>Tetrahymena</taxon>
    </lineage>
</organism>
<dbReference type="InParanoid" id="W7XLI7"/>
<reference evidence="3" key="1">
    <citation type="journal article" date="2006" name="PLoS Biol.">
        <title>Macronuclear genome sequence of the ciliate Tetrahymena thermophila, a model eukaryote.</title>
        <authorList>
            <person name="Eisen J.A."/>
            <person name="Coyne R.S."/>
            <person name="Wu M."/>
            <person name="Wu D."/>
            <person name="Thiagarajan M."/>
            <person name="Wortman J.R."/>
            <person name="Badger J.H."/>
            <person name="Ren Q."/>
            <person name="Amedeo P."/>
            <person name="Jones K.M."/>
            <person name="Tallon L.J."/>
            <person name="Delcher A.L."/>
            <person name="Salzberg S.L."/>
            <person name="Silva J.C."/>
            <person name="Haas B.J."/>
            <person name="Majoros W.H."/>
            <person name="Farzad M."/>
            <person name="Carlton J.M."/>
            <person name="Smith R.K. Jr."/>
            <person name="Garg J."/>
            <person name="Pearlman R.E."/>
            <person name="Karrer K.M."/>
            <person name="Sun L."/>
            <person name="Manning G."/>
            <person name="Elde N.C."/>
            <person name="Turkewitz A.P."/>
            <person name="Asai D.J."/>
            <person name="Wilkes D.E."/>
            <person name="Wang Y."/>
            <person name="Cai H."/>
            <person name="Collins K."/>
            <person name="Stewart B.A."/>
            <person name="Lee S.R."/>
            <person name="Wilamowska K."/>
            <person name="Weinberg Z."/>
            <person name="Ruzzo W.L."/>
            <person name="Wloga D."/>
            <person name="Gaertig J."/>
            <person name="Frankel J."/>
            <person name="Tsao C.-C."/>
            <person name="Gorovsky M.A."/>
            <person name="Keeling P.J."/>
            <person name="Waller R.F."/>
            <person name="Patron N.J."/>
            <person name="Cherry J.M."/>
            <person name="Stover N.A."/>
            <person name="Krieger C.J."/>
            <person name="del Toro C."/>
            <person name="Ryder H.F."/>
            <person name="Williamson S.C."/>
            <person name="Barbeau R.A."/>
            <person name="Hamilton E.P."/>
            <person name="Orias E."/>
        </authorList>
    </citation>
    <scope>NUCLEOTIDE SEQUENCE [LARGE SCALE GENOMIC DNA]</scope>
    <source>
        <strain evidence="3">SB210</strain>
    </source>
</reference>
<dbReference type="GeneID" id="24436824"/>
<evidence type="ECO:0000313" key="3">
    <source>
        <dbReference type="Proteomes" id="UP000009168"/>
    </source>
</evidence>
<keyword evidence="3" id="KW-1185">Reference proteome</keyword>
<dbReference type="EMBL" id="GG662845">
    <property type="protein sequence ID" value="EWS76359.1"/>
    <property type="molecule type" value="Genomic_DNA"/>
</dbReference>
<dbReference type="AlphaFoldDB" id="W7XLI7"/>
<protein>
    <submittedName>
        <fullName evidence="2">Uncharacterized protein</fullName>
    </submittedName>
</protein>
<name>W7XLI7_TETTS</name>